<gene>
    <name evidence="2" type="ORF">J3D99_16240</name>
</gene>
<protein>
    <submittedName>
        <fullName evidence="2">Amidase</fullName>
    </submittedName>
</protein>
<evidence type="ECO:0000256" key="1">
    <source>
        <dbReference type="SAM" id="Phobius"/>
    </source>
</evidence>
<feature type="transmembrane region" description="Helical" evidence="1">
    <location>
        <begin position="18"/>
        <end position="39"/>
    </location>
</feature>
<organism evidence="2">
    <name type="scientific">Burkholderia pseudomallei</name>
    <name type="common">Pseudomonas pseudomallei</name>
    <dbReference type="NCBI Taxonomy" id="28450"/>
    <lineage>
        <taxon>Bacteria</taxon>
        <taxon>Pseudomonadati</taxon>
        <taxon>Pseudomonadota</taxon>
        <taxon>Betaproteobacteria</taxon>
        <taxon>Burkholderiales</taxon>
        <taxon>Burkholderiaceae</taxon>
        <taxon>Burkholderia</taxon>
        <taxon>pseudomallei group</taxon>
    </lineage>
</organism>
<reference evidence="2" key="1">
    <citation type="submission" date="2021-03" db="EMBL/GenBank/DDBJ databases">
        <title>Complete genome of Burkholderia pseudomallei_VBP364.</title>
        <authorList>
            <person name="Balaji V."/>
            <person name="Yamuna B."/>
            <person name="Monisha P."/>
        </authorList>
    </citation>
    <scope>NUCLEOTIDE SEQUENCE</scope>
    <source>
        <strain evidence="2">VBP364</strain>
    </source>
</reference>
<dbReference type="RefSeq" id="WP_025984982.1">
    <property type="nucleotide sequence ID" value="NZ_CP017047.1"/>
</dbReference>
<dbReference type="EMBL" id="CP071754">
    <property type="protein sequence ID" value="QTB65450.1"/>
    <property type="molecule type" value="Genomic_DNA"/>
</dbReference>
<evidence type="ECO:0000313" key="2">
    <source>
        <dbReference type="EMBL" id="QTB65450.1"/>
    </source>
</evidence>
<keyword evidence="1" id="KW-0812">Transmembrane</keyword>
<accession>A0A8A4ECM4</accession>
<proteinExistence type="predicted"/>
<keyword evidence="1" id="KW-1133">Transmembrane helix</keyword>
<sequence>MVRAAHGLGCPPPAVQVAAARALSLIAWFIMVLMPLMPLMPRVRKADRIGTRA</sequence>
<name>A0A8A4ECM4_BURPE</name>
<dbReference type="AlphaFoldDB" id="A0A8A4ECM4"/>
<keyword evidence="1" id="KW-0472">Membrane</keyword>